<evidence type="ECO:0000313" key="2">
    <source>
        <dbReference type="EMBL" id="EFJ03910.1"/>
    </source>
</evidence>
<dbReference type="VEuPathDB" id="FungiDB:SCHCODRAFT_02610381"/>
<sequence>MKDHSKEEAEGTPPPVDLATARERCGQLEYECTDEAFMAKLMSPRKRPGALSKATHFFDSWQEFEEWKAAEEVRLDVTYIKVRAARAGDTHSSFVLVNGRRGGLNIAANAREPPTRIFDEDSAVHVAYAPCHSHDSHDNRVRQRRRKRRAPDESASPSSSCASPSSANASLSREPSSSPSDQALTLDLPLPVDTRSTHERLHEAVSLFAELYERVRGCADPLPSFEVLEDALSQLQASTTDLIRDPSISHVSSPTSTASRSPSAGAEEVDDPLHPHPSTITVTNTISSMTMSQRWMKAAQTLAVIRHLSTLSELPDPAVTLLEASLFQLFLESIAISSPEGPAQTAADLQHLGSQLSA</sequence>
<proteinExistence type="predicted"/>
<feature type="compositionally biased region" description="Low complexity" evidence="1">
    <location>
        <begin position="153"/>
        <end position="180"/>
    </location>
</feature>
<evidence type="ECO:0000313" key="3">
    <source>
        <dbReference type="Proteomes" id="UP000007431"/>
    </source>
</evidence>
<evidence type="ECO:0000256" key="1">
    <source>
        <dbReference type="SAM" id="MobiDB-lite"/>
    </source>
</evidence>
<reference evidence="2 3" key="1">
    <citation type="journal article" date="2010" name="Nat. Biotechnol.">
        <title>Genome sequence of the model mushroom Schizophyllum commune.</title>
        <authorList>
            <person name="Ohm R.A."/>
            <person name="de Jong J.F."/>
            <person name="Lugones L.G."/>
            <person name="Aerts A."/>
            <person name="Kothe E."/>
            <person name="Stajich J.E."/>
            <person name="de Vries R.P."/>
            <person name="Record E."/>
            <person name="Levasseur A."/>
            <person name="Baker S.E."/>
            <person name="Bartholomew K.A."/>
            <person name="Coutinho P.M."/>
            <person name="Erdmann S."/>
            <person name="Fowler T.J."/>
            <person name="Gathman A.C."/>
            <person name="Lombard V."/>
            <person name="Henrissat B."/>
            <person name="Knabe N."/>
            <person name="Kuees U."/>
            <person name="Lilly W.W."/>
            <person name="Lindquist E."/>
            <person name="Lucas S."/>
            <person name="Magnuson J.K."/>
            <person name="Piumi F."/>
            <person name="Raudaskoski M."/>
            <person name="Salamov A."/>
            <person name="Schmutz J."/>
            <person name="Schwarze F.W.M.R."/>
            <person name="vanKuyk P.A."/>
            <person name="Horton J.S."/>
            <person name="Grigoriev I.V."/>
            <person name="Woesten H.A.B."/>
        </authorList>
    </citation>
    <scope>NUCLEOTIDE SEQUENCE [LARGE SCALE GENOMIC DNA]</scope>
    <source>
        <strain evidence="3">H4-8 / FGSC 9210</strain>
    </source>
</reference>
<protein>
    <submittedName>
        <fullName evidence="2">Uncharacterized protein</fullName>
    </submittedName>
</protein>
<gene>
    <name evidence="2" type="ORF">SCHCODRAFT_104316</name>
</gene>
<dbReference type="InParanoid" id="D8PSA7"/>
<dbReference type="Proteomes" id="UP000007431">
    <property type="component" value="Unassembled WGS sequence"/>
</dbReference>
<feature type="non-terminal residue" evidence="2">
    <location>
        <position position="358"/>
    </location>
</feature>
<dbReference type="HOGENOM" id="CLU_774229_0_0_1"/>
<feature type="compositionally biased region" description="Basic and acidic residues" evidence="1">
    <location>
        <begin position="132"/>
        <end position="141"/>
    </location>
</feature>
<keyword evidence="3" id="KW-1185">Reference proteome</keyword>
<feature type="compositionally biased region" description="Low complexity" evidence="1">
    <location>
        <begin position="246"/>
        <end position="266"/>
    </location>
</feature>
<feature type="region of interest" description="Disordered" evidence="1">
    <location>
        <begin position="1"/>
        <end position="20"/>
    </location>
</feature>
<accession>D8PSA7</accession>
<feature type="region of interest" description="Disordered" evidence="1">
    <location>
        <begin position="244"/>
        <end position="278"/>
    </location>
</feature>
<name>D8PSA7_SCHCM</name>
<dbReference type="EMBL" id="GL377302">
    <property type="protein sequence ID" value="EFJ03910.1"/>
    <property type="molecule type" value="Genomic_DNA"/>
</dbReference>
<feature type="region of interest" description="Disordered" evidence="1">
    <location>
        <begin position="129"/>
        <end position="185"/>
    </location>
</feature>
<organism evidence="3">
    <name type="scientific">Schizophyllum commune (strain H4-8 / FGSC 9210)</name>
    <name type="common">Split gill fungus</name>
    <dbReference type="NCBI Taxonomy" id="578458"/>
    <lineage>
        <taxon>Eukaryota</taxon>
        <taxon>Fungi</taxon>
        <taxon>Dikarya</taxon>
        <taxon>Basidiomycota</taxon>
        <taxon>Agaricomycotina</taxon>
        <taxon>Agaricomycetes</taxon>
        <taxon>Agaricomycetidae</taxon>
        <taxon>Agaricales</taxon>
        <taxon>Schizophyllaceae</taxon>
        <taxon>Schizophyllum</taxon>
    </lineage>
</organism>
<dbReference type="AlphaFoldDB" id="D8PSA7"/>